<dbReference type="Proteomes" id="UP000524246">
    <property type="component" value="Unassembled WGS sequence"/>
</dbReference>
<proteinExistence type="inferred from homology"/>
<keyword evidence="9" id="KW-0131">Cell cycle</keyword>
<protein>
    <submittedName>
        <fullName evidence="12">Protein TolR</fullName>
    </submittedName>
</protein>
<evidence type="ECO:0000256" key="9">
    <source>
        <dbReference type="ARBA" id="ARBA00023306"/>
    </source>
</evidence>
<evidence type="ECO:0000256" key="1">
    <source>
        <dbReference type="ARBA" id="ARBA00004162"/>
    </source>
</evidence>
<evidence type="ECO:0000256" key="2">
    <source>
        <dbReference type="ARBA" id="ARBA00005811"/>
    </source>
</evidence>
<evidence type="ECO:0000256" key="3">
    <source>
        <dbReference type="ARBA" id="ARBA00022475"/>
    </source>
</evidence>
<keyword evidence="8 11" id="KW-0472">Membrane</keyword>
<keyword evidence="3" id="KW-1003">Cell membrane</keyword>
<dbReference type="PANTHER" id="PTHR30558:SF7">
    <property type="entry name" value="TOL-PAL SYSTEM PROTEIN TOLR"/>
    <property type="match status" value="1"/>
</dbReference>
<reference evidence="12 13" key="1">
    <citation type="journal article" date="2020" name="Biotechnol. Biofuels">
        <title>New insights from the biogas microbiome by comprehensive genome-resolved metagenomics of nearly 1600 species originating from multiple anaerobic digesters.</title>
        <authorList>
            <person name="Campanaro S."/>
            <person name="Treu L."/>
            <person name="Rodriguez-R L.M."/>
            <person name="Kovalovszki A."/>
            <person name="Ziels R.M."/>
            <person name="Maus I."/>
            <person name="Zhu X."/>
            <person name="Kougias P.G."/>
            <person name="Basile A."/>
            <person name="Luo G."/>
            <person name="Schluter A."/>
            <person name="Konstantinidis K.T."/>
            <person name="Angelidaki I."/>
        </authorList>
    </citation>
    <scope>NUCLEOTIDE SEQUENCE [LARGE SCALE GENOMIC DNA]</scope>
    <source>
        <strain evidence="12">AS27yjCOA_65</strain>
    </source>
</reference>
<evidence type="ECO:0000256" key="7">
    <source>
        <dbReference type="ARBA" id="ARBA00022989"/>
    </source>
</evidence>
<keyword evidence="5" id="KW-0132">Cell division</keyword>
<name>A0A7X9FTR6_9DELT</name>
<sequence>MGASVSNGDFDEPRAEINVVPLIDVMLVLLIIFMVTAPMLQQGVEVNLPKATTAPLTGSNEQIVLSITQAGKIFLGAGNELSLDTLGPKVAAVMKLRKEEDRKIYIKADTALQYGKIMDVMSALHQSGISQIGLVSALPDERKKENQ</sequence>
<dbReference type="InterPro" id="IPR014168">
    <property type="entry name" value="Tol-Pal_TolR"/>
</dbReference>
<evidence type="ECO:0000256" key="6">
    <source>
        <dbReference type="ARBA" id="ARBA00022692"/>
    </source>
</evidence>
<dbReference type="NCBIfam" id="TIGR02801">
    <property type="entry name" value="tolR"/>
    <property type="match status" value="1"/>
</dbReference>
<evidence type="ECO:0000313" key="12">
    <source>
        <dbReference type="EMBL" id="NMC64161.1"/>
    </source>
</evidence>
<keyword evidence="10" id="KW-0653">Protein transport</keyword>
<dbReference type="GO" id="GO:0005886">
    <property type="term" value="C:plasma membrane"/>
    <property type="evidence" value="ECO:0007669"/>
    <property type="project" value="UniProtKB-SubCell"/>
</dbReference>
<comment type="subcellular location">
    <subcellularLocation>
        <location evidence="1">Cell membrane</location>
        <topology evidence="1">Single-pass membrane protein</topology>
    </subcellularLocation>
    <subcellularLocation>
        <location evidence="10">Cell membrane</location>
        <topology evidence="10">Single-pass type II membrane protein</topology>
    </subcellularLocation>
</comment>
<keyword evidence="10" id="KW-0813">Transport</keyword>
<comment type="caution">
    <text evidence="12">The sequence shown here is derived from an EMBL/GenBank/DDBJ whole genome shotgun (WGS) entry which is preliminary data.</text>
</comment>
<evidence type="ECO:0000256" key="8">
    <source>
        <dbReference type="ARBA" id="ARBA00023136"/>
    </source>
</evidence>
<dbReference type="GO" id="GO:0015031">
    <property type="term" value="P:protein transport"/>
    <property type="evidence" value="ECO:0007669"/>
    <property type="project" value="UniProtKB-KW"/>
</dbReference>
<keyword evidence="4" id="KW-0997">Cell inner membrane</keyword>
<dbReference type="GO" id="GO:0051301">
    <property type="term" value="P:cell division"/>
    <property type="evidence" value="ECO:0007669"/>
    <property type="project" value="UniProtKB-KW"/>
</dbReference>
<comment type="similarity">
    <text evidence="2 10">Belongs to the ExbD/TolR family.</text>
</comment>
<evidence type="ECO:0000256" key="5">
    <source>
        <dbReference type="ARBA" id="ARBA00022618"/>
    </source>
</evidence>
<dbReference type="GO" id="GO:0022857">
    <property type="term" value="F:transmembrane transporter activity"/>
    <property type="evidence" value="ECO:0007669"/>
    <property type="project" value="InterPro"/>
</dbReference>
<dbReference type="PANTHER" id="PTHR30558">
    <property type="entry name" value="EXBD MEMBRANE COMPONENT OF PMF-DRIVEN MACROMOLECULE IMPORT SYSTEM"/>
    <property type="match status" value="1"/>
</dbReference>
<feature type="transmembrane region" description="Helical" evidence="11">
    <location>
        <begin position="20"/>
        <end position="40"/>
    </location>
</feature>
<keyword evidence="6 10" id="KW-0812">Transmembrane</keyword>
<dbReference type="Pfam" id="PF02472">
    <property type="entry name" value="ExbD"/>
    <property type="match status" value="1"/>
</dbReference>
<evidence type="ECO:0000256" key="4">
    <source>
        <dbReference type="ARBA" id="ARBA00022519"/>
    </source>
</evidence>
<dbReference type="EMBL" id="JAAZON010000613">
    <property type="protein sequence ID" value="NMC64161.1"/>
    <property type="molecule type" value="Genomic_DNA"/>
</dbReference>
<evidence type="ECO:0000313" key="13">
    <source>
        <dbReference type="Proteomes" id="UP000524246"/>
    </source>
</evidence>
<dbReference type="Gene3D" id="3.30.420.270">
    <property type="match status" value="1"/>
</dbReference>
<evidence type="ECO:0000256" key="11">
    <source>
        <dbReference type="SAM" id="Phobius"/>
    </source>
</evidence>
<dbReference type="InterPro" id="IPR003400">
    <property type="entry name" value="ExbD"/>
</dbReference>
<gene>
    <name evidence="12" type="primary">tolR</name>
    <name evidence="12" type="ORF">GYA55_13435</name>
</gene>
<evidence type="ECO:0000256" key="10">
    <source>
        <dbReference type="RuleBase" id="RU003879"/>
    </source>
</evidence>
<organism evidence="12 13">
    <name type="scientific">SAR324 cluster bacterium</name>
    <dbReference type="NCBI Taxonomy" id="2024889"/>
    <lineage>
        <taxon>Bacteria</taxon>
        <taxon>Deltaproteobacteria</taxon>
        <taxon>SAR324 cluster</taxon>
    </lineage>
</organism>
<keyword evidence="7 11" id="KW-1133">Transmembrane helix</keyword>
<dbReference type="AlphaFoldDB" id="A0A7X9FTR6"/>
<accession>A0A7X9FTR6</accession>